<dbReference type="EMBL" id="CP155573">
    <property type="protein sequence ID" value="XFO69473.1"/>
    <property type="molecule type" value="Genomic_DNA"/>
</dbReference>
<reference evidence="1" key="1">
    <citation type="submission" date="2024-05" db="EMBL/GenBank/DDBJ databases">
        <title>Isolation and characterization of Sporomusa carbonis sp. nov., a carboxydotrophic hydrogenogen in the genus of Sporomusa isolated from a charcoal burning pile.</title>
        <authorList>
            <person name="Boeer T."/>
            <person name="Rosenbaum F."/>
            <person name="Eysell L."/>
            <person name="Mueller V."/>
            <person name="Daniel R."/>
            <person name="Poehlein A."/>
        </authorList>
    </citation>
    <scope>NUCLEOTIDE SEQUENCE [LARGE SCALE GENOMIC DNA]</scope>
    <source>
        <strain evidence="1">DSM 10669</strain>
    </source>
</reference>
<protein>
    <submittedName>
        <fullName evidence="1">Uncharacterized protein</fullName>
    </submittedName>
</protein>
<proteinExistence type="predicted"/>
<organism evidence="1 2">
    <name type="scientific">Sporomusa silvacetica DSM 10669</name>
    <dbReference type="NCBI Taxonomy" id="1123289"/>
    <lineage>
        <taxon>Bacteria</taxon>
        <taxon>Bacillati</taxon>
        <taxon>Bacillota</taxon>
        <taxon>Negativicutes</taxon>
        <taxon>Selenomonadales</taxon>
        <taxon>Sporomusaceae</taxon>
        <taxon>Sporomusa</taxon>
    </lineage>
</organism>
<evidence type="ECO:0000313" key="1">
    <source>
        <dbReference type="EMBL" id="XFO69473.1"/>
    </source>
</evidence>
<name>A0ABZ3IVC9_9FIRM</name>
<sequence length="68" mass="7611">MKELQGITPEIIAAISASIGIVFGDNGAKPIKMLFENWHGGLAVRINRTHRVWIDAGRQNNMNNRLVR</sequence>
<accession>A0ABZ3IVC9</accession>
<keyword evidence="2" id="KW-1185">Reference proteome</keyword>
<dbReference type="RefSeq" id="WP_144034123.1">
    <property type="nucleotide sequence ID" value="NZ_CP155573.1"/>
</dbReference>
<dbReference type="Proteomes" id="UP000216752">
    <property type="component" value="Chromosome"/>
</dbReference>
<gene>
    <name evidence="1" type="ORF">SPSIL_057070</name>
</gene>
<evidence type="ECO:0000313" key="2">
    <source>
        <dbReference type="Proteomes" id="UP000216752"/>
    </source>
</evidence>